<gene>
    <name evidence="1" type="ORF">Sxan_07160</name>
</gene>
<comment type="caution">
    <text evidence="1">The sequence shown here is derived from an EMBL/GenBank/DDBJ whole genome shotgun (WGS) entry which is preliminary data.</text>
</comment>
<name>A0A919GSK5_9ACTN</name>
<keyword evidence="2" id="KW-1185">Reference proteome</keyword>
<dbReference type="EMBL" id="BNEE01000004">
    <property type="protein sequence ID" value="GHI83352.1"/>
    <property type="molecule type" value="Genomic_DNA"/>
</dbReference>
<dbReference type="Proteomes" id="UP000600026">
    <property type="component" value="Unassembled WGS sequence"/>
</dbReference>
<reference evidence="1" key="1">
    <citation type="submission" date="2020-09" db="EMBL/GenBank/DDBJ databases">
        <title>Whole genome shotgun sequence of Streptomyces xanthophaeus NBRC 12829.</title>
        <authorList>
            <person name="Komaki H."/>
            <person name="Tamura T."/>
        </authorList>
    </citation>
    <scope>NUCLEOTIDE SEQUENCE</scope>
    <source>
        <strain evidence="1">NBRC 12829</strain>
    </source>
</reference>
<proteinExistence type="predicted"/>
<accession>A0A919GSK5</accession>
<evidence type="ECO:0000313" key="2">
    <source>
        <dbReference type="Proteomes" id="UP000600026"/>
    </source>
</evidence>
<protein>
    <submittedName>
        <fullName evidence="1">Uncharacterized protein</fullName>
    </submittedName>
</protein>
<organism evidence="1 2">
    <name type="scientific">Streptomyces xanthophaeus</name>
    <dbReference type="NCBI Taxonomy" id="67385"/>
    <lineage>
        <taxon>Bacteria</taxon>
        <taxon>Bacillati</taxon>
        <taxon>Actinomycetota</taxon>
        <taxon>Actinomycetes</taxon>
        <taxon>Kitasatosporales</taxon>
        <taxon>Streptomycetaceae</taxon>
        <taxon>Streptomyces</taxon>
    </lineage>
</organism>
<evidence type="ECO:0000313" key="1">
    <source>
        <dbReference type="EMBL" id="GHI83352.1"/>
    </source>
</evidence>
<sequence length="69" mass="7428">MWHRPRIVTRRSYRAPHPTEAGTRHISGIAVTASGRILVGSAADAGDDGPSMWARPACGAGVTRSVRYR</sequence>
<dbReference type="AlphaFoldDB" id="A0A919GSK5"/>